<evidence type="ECO:0000313" key="1">
    <source>
        <dbReference type="EMBL" id="KAG7288409.1"/>
    </source>
</evidence>
<sequence length="249" mass="26436">MADLDSQPPYPTLAELRAAHRHMLPSAAGGKLLFWPLDGPTLETSGLAVMAGPTNPDVRAPYYDAAMGAYHPISQLPISEPRVSSITVHVSELADWEGNWEEAHFDLIADEEGDDSSGVDRIECGGMERPVGKDASIVVMGTGGVTEGGGGGGGSGSFVTVHDFVAAVHPWLMGLRSDILGALATLNGEDAPLPAETELMVNVHTLASLMIDKRAEWIRHTKKEPVAVSSGFDLRELLGQNRVPHPGLF</sequence>
<keyword evidence="2" id="KW-1185">Reference proteome</keyword>
<proteinExistence type="predicted"/>
<gene>
    <name evidence="1" type="ORF">NEMBOFW57_007941</name>
</gene>
<dbReference type="EMBL" id="JAHCVI010000003">
    <property type="protein sequence ID" value="KAG7288409.1"/>
    <property type="molecule type" value="Genomic_DNA"/>
</dbReference>
<dbReference type="Proteomes" id="UP001197093">
    <property type="component" value="Unassembled WGS sequence"/>
</dbReference>
<reference evidence="1" key="1">
    <citation type="submission" date="2023-02" db="EMBL/GenBank/DDBJ databases">
        <authorList>
            <person name="Palmer J.M."/>
        </authorList>
    </citation>
    <scope>NUCLEOTIDE SEQUENCE</scope>
    <source>
        <strain evidence="1">FW57</strain>
    </source>
</reference>
<evidence type="ECO:0000313" key="2">
    <source>
        <dbReference type="Proteomes" id="UP001197093"/>
    </source>
</evidence>
<comment type="caution">
    <text evidence="1">The sequence shown here is derived from an EMBL/GenBank/DDBJ whole genome shotgun (WGS) entry which is preliminary data.</text>
</comment>
<organism evidence="1 2">
    <name type="scientific">Staphylotrichum longicolle</name>
    <dbReference type="NCBI Taxonomy" id="669026"/>
    <lineage>
        <taxon>Eukaryota</taxon>
        <taxon>Fungi</taxon>
        <taxon>Dikarya</taxon>
        <taxon>Ascomycota</taxon>
        <taxon>Pezizomycotina</taxon>
        <taxon>Sordariomycetes</taxon>
        <taxon>Sordariomycetidae</taxon>
        <taxon>Sordariales</taxon>
        <taxon>Chaetomiaceae</taxon>
        <taxon>Staphylotrichum</taxon>
    </lineage>
</organism>
<protein>
    <submittedName>
        <fullName evidence="1">Uncharacterized protein</fullName>
    </submittedName>
</protein>
<name>A0AAD4HVI6_9PEZI</name>
<dbReference type="AlphaFoldDB" id="A0AAD4HVI6"/>
<accession>A0AAD4HVI6</accession>